<keyword evidence="1" id="KW-1133">Transmembrane helix</keyword>
<protein>
    <submittedName>
        <fullName evidence="2">Type IV pilus assembly protein PilW</fullName>
    </submittedName>
</protein>
<accession>A0A7X0BQX3</accession>
<comment type="caution">
    <text evidence="2">The sequence shown here is derived from an EMBL/GenBank/DDBJ whole genome shotgun (WGS) entry which is preliminary data.</text>
</comment>
<dbReference type="NCBIfam" id="TIGR02532">
    <property type="entry name" value="IV_pilin_GFxxxE"/>
    <property type="match status" value="1"/>
</dbReference>
<dbReference type="Pfam" id="PF07963">
    <property type="entry name" value="N_methyl"/>
    <property type="match status" value="1"/>
</dbReference>
<gene>
    <name evidence="2" type="ORF">HNP49_001386</name>
</gene>
<dbReference type="GO" id="GO:0043683">
    <property type="term" value="P:type IV pilus assembly"/>
    <property type="evidence" value="ECO:0007669"/>
    <property type="project" value="InterPro"/>
</dbReference>
<sequence length="325" mass="34927">MLIQMRHHKPEGQYGFSLIELMVAMTLGLIILFAVSELFVNNTRVRNELEQGSRQIENGRYAVQLLVDELNNAGFFGESGSQTFPAPADFPPACFADAADITASLGVPVYGQSQVAEAAAPSCLSNFKGGNSFLALRRASTCAVGTAGCDGFAAGQYHLQVAACAEESPGSILLADNAAALDRRTRKCDVAETAPVYRFLSRIYYVNQADQLARADLSGSNGYVVTPLVDGVEQIHFQYGIDSSGDGVPEAYSAAPAQADWEDVVSVRIWVLSRNAQATSGYEDGNTYRLGDMEISAQDLPPGFKRQVYSSTVRLNNIAGRRDAS</sequence>
<dbReference type="Pfam" id="PF16074">
    <property type="entry name" value="PilW"/>
    <property type="match status" value="1"/>
</dbReference>
<dbReference type="InterPro" id="IPR032092">
    <property type="entry name" value="PilW"/>
</dbReference>
<reference evidence="2 3" key="1">
    <citation type="submission" date="2020-08" db="EMBL/GenBank/DDBJ databases">
        <title>Functional genomics of gut bacteria from endangered species of beetles.</title>
        <authorList>
            <person name="Carlos-Shanley C."/>
        </authorList>
    </citation>
    <scope>NUCLEOTIDE SEQUENCE [LARGE SCALE GENOMIC DNA]</scope>
    <source>
        <strain evidence="2 3">S00202</strain>
    </source>
</reference>
<dbReference type="EMBL" id="JACHLL010000002">
    <property type="protein sequence ID" value="MBB6341229.1"/>
    <property type="molecule type" value="Genomic_DNA"/>
</dbReference>
<dbReference type="InterPro" id="IPR012902">
    <property type="entry name" value="N_methyl_site"/>
</dbReference>
<dbReference type="Proteomes" id="UP000557193">
    <property type="component" value="Unassembled WGS sequence"/>
</dbReference>
<proteinExistence type="predicted"/>
<dbReference type="RefSeq" id="WP_184682520.1">
    <property type="nucleotide sequence ID" value="NZ_JACHLL010000002.1"/>
</dbReference>
<feature type="transmembrane region" description="Helical" evidence="1">
    <location>
        <begin position="21"/>
        <end position="40"/>
    </location>
</feature>
<organism evidence="2 3">
    <name type="scientific">Pseudomonas fluvialis</name>
    <dbReference type="NCBI Taxonomy" id="1793966"/>
    <lineage>
        <taxon>Bacteria</taxon>
        <taxon>Pseudomonadati</taxon>
        <taxon>Pseudomonadota</taxon>
        <taxon>Gammaproteobacteria</taxon>
        <taxon>Pseudomonadales</taxon>
        <taxon>Pseudomonadaceae</taxon>
        <taxon>Pseudomonas</taxon>
    </lineage>
</organism>
<evidence type="ECO:0000256" key="1">
    <source>
        <dbReference type="SAM" id="Phobius"/>
    </source>
</evidence>
<keyword evidence="3" id="KW-1185">Reference proteome</keyword>
<keyword evidence="1" id="KW-0472">Membrane</keyword>
<name>A0A7X0BQX3_9PSED</name>
<evidence type="ECO:0000313" key="3">
    <source>
        <dbReference type="Proteomes" id="UP000557193"/>
    </source>
</evidence>
<dbReference type="AlphaFoldDB" id="A0A7X0BQX3"/>
<keyword evidence="1" id="KW-0812">Transmembrane</keyword>
<evidence type="ECO:0000313" key="2">
    <source>
        <dbReference type="EMBL" id="MBB6341229.1"/>
    </source>
</evidence>